<evidence type="ECO:0000313" key="1">
    <source>
        <dbReference type="EMBL" id="JAD63489.1"/>
    </source>
</evidence>
<dbReference type="AlphaFoldDB" id="A0A0A9BHP2"/>
<organism evidence="1">
    <name type="scientific">Arundo donax</name>
    <name type="common">Giant reed</name>
    <name type="synonym">Donax arundinaceus</name>
    <dbReference type="NCBI Taxonomy" id="35708"/>
    <lineage>
        <taxon>Eukaryota</taxon>
        <taxon>Viridiplantae</taxon>
        <taxon>Streptophyta</taxon>
        <taxon>Embryophyta</taxon>
        <taxon>Tracheophyta</taxon>
        <taxon>Spermatophyta</taxon>
        <taxon>Magnoliopsida</taxon>
        <taxon>Liliopsida</taxon>
        <taxon>Poales</taxon>
        <taxon>Poaceae</taxon>
        <taxon>PACMAD clade</taxon>
        <taxon>Arundinoideae</taxon>
        <taxon>Arundineae</taxon>
        <taxon>Arundo</taxon>
    </lineage>
</organism>
<name>A0A0A9BHP2_ARUDO</name>
<sequence length="73" mass="8181">MCEGSTSACPVVQIQQEWQEDEPGAVAQRGEGHLEPLSLPVLGRRWSFATREVFPRRKGQGRTGRKEERCDGV</sequence>
<reference evidence="1" key="2">
    <citation type="journal article" date="2015" name="Data Brief">
        <title>Shoot transcriptome of the giant reed, Arundo donax.</title>
        <authorList>
            <person name="Barrero R.A."/>
            <person name="Guerrero F.D."/>
            <person name="Moolhuijzen P."/>
            <person name="Goolsby J.A."/>
            <person name="Tidwell J."/>
            <person name="Bellgard S.E."/>
            <person name="Bellgard M.I."/>
        </authorList>
    </citation>
    <scope>NUCLEOTIDE SEQUENCE</scope>
    <source>
        <tissue evidence="1">Shoot tissue taken approximately 20 cm above the soil surface</tissue>
    </source>
</reference>
<accession>A0A0A9BHP2</accession>
<protein>
    <submittedName>
        <fullName evidence="1">Uncharacterized protein</fullName>
    </submittedName>
</protein>
<dbReference type="EMBL" id="GBRH01234406">
    <property type="protein sequence ID" value="JAD63489.1"/>
    <property type="molecule type" value="Transcribed_RNA"/>
</dbReference>
<proteinExistence type="predicted"/>
<reference evidence="1" key="1">
    <citation type="submission" date="2014-09" db="EMBL/GenBank/DDBJ databases">
        <authorList>
            <person name="Magalhaes I.L.F."/>
            <person name="Oliveira U."/>
            <person name="Santos F.R."/>
            <person name="Vidigal T.H.D.A."/>
            <person name="Brescovit A.D."/>
            <person name="Santos A.J."/>
        </authorList>
    </citation>
    <scope>NUCLEOTIDE SEQUENCE</scope>
    <source>
        <tissue evidence="1">Shoot tissue taken approximately 20 cm above the soil surface</tissue>
    </source>
</reference>